<dbReference type="SUPFAM" id="SSF48452">
    <property type="entry name" value="TPR-like"/>
    <property type="match status" value="1"/>
</dbReference>
<dbReference type="AlphaFoldDB" id="A0A7X6BK34"/>
<evidence type="ECO:0000313" key="3">
    <source>
        <dbReference type="EMBL" id="WOF13212.1"/>
    </source>
</evidence>
<dbReference type="EMBL" id="JAATLI010000011">
    <property type="protein sequence ID" value="NJC19530.1"/>
    <property type="molecule type" value="Genomic_DNA"/>
</dbReference>
<evidence type="ECO:0008006" key="6">
    <source>
        <dbReference type="Google" id="ProtNLM"/>
    </source>
</evidence>
<dbReference type="EMBL" id="CP043839">
    <property type="protein sequence ID" value="WOF13212.1"/>
    <property type="molecule type" value="Genomic_DNA"/>
</dbReference>
<feature type="signal peptide" evidence="1">
    <location>
        <begin position="1"/>
        <end position="21"/>
    </location>
</feature>
<dbReference type="Proteomes" id="UP001302374">
    <property type="component" value="Chromosome"/>
</dbReference>
<dbReference type="Proteomes" id="UP000576368">
    <property type="component" value="Unassembled WGS sequence"/>
</dbReference>
<sequence length="425" mass="47917">MKARNILLACSVAFLSGELGAQVQVENPSVKKDRREVEVRFDIRDMPEYARSRQKVVLRPYLHSGTDTLWLEPAQLYGKNRFRRERQEHFLAGNKEWTLTGYNVFLKGGTLEYSERVPYERWMKEAGLGIAYHTEGCGCECCGGDQGVPVGPVYVAPVPEVTPVEPSAKNFEVVEARKRWVFKEKDMKVFFPVSKTVLNPDAYNNKVTLDEIMAGIRKIGDMEKLRLQGVEITGFASPEGGLSLNTRLGAGRAAALKEYIRGEMPELRDEDFVLVNGVENWDGLRALVAASSMEYKDEVLAILDDRTLGSGRKAALMNLKNGKPYRYMLKEFYPGLRNACYVSVFYDVLADKVADAVNAANELIRAGKYAEALKSLEAYQNDDRVFNSIGVCYMMMEEEEIAIEWFEKAIKAGHAEAEKNLKQLK</sequence>
<gene>
    <name evidence="3" type="ORF">F1644_13465</name>
    <name evidence="2" type="ORF">GGR15_003164</name>
</gene>
<evidence type="ECO:0000313" key="2">
    <source>
        <dbReference type="EMBL" id="NJC19530.1"/>
    </source>
</evidence>
<proteinExistence type="predicted"/>
<dbReference type="InterPro" id="IPR011990">
    <property type="entry name" value="TPR-like_helical_dom_sf"/>
</dbReference>
<keyword evidence="1" id="KW-0732">Signal</keyword>
<evidence type="ECO:0000313" key="4">
    <source>
        <dbReference type="Proteomes" id="UP000576368"/>
    </source>
</evidence>
<name>A0A7X6BK34_9BACT</name>
<organism evidence="2 4">
    <name type="scientific">Butyricimonas paravirosa</name>
    <dbReference type="NCBI Taxonomy" id="1472417"/>
    <lineage>
        <taxon>Bacteria</taxon>
        <taxon>Pseudomonadati</taxon>
        <taxon>Bacteroidota</taxon>
        <taxon>Bacteroidia</taxon>
        <taxon>Bacteroidales</taxon>
        <taxon>Odoribacteraceae</taxon>
        <taxon>Butyricimonas</taxon>
    </lineage>
</organism>
<dbReference type="RefSeq" id="WP_118303092.1">
    <property type="nucleotide sequence ID" value="NZ_BMPA01000001.1"/>
</dbReference>
<accession>A0A7X6BK34</accession>
<dbReference type="SUPFAM" id="SSF103088">
    <property type="entry name" value="OmpA-like"/>
    <property type="match status" value="1"/>
</dbReference>
<evidence type="ECO:0000313" key="5">
    <source>
        <dbReference type="Proteomes" id="UP001302374"/>
    </source>
</evidence>
<keyword evidence="5" id="KW-1185">Reference proteome</keyword>
<dbReference type="InterPro" id="IPR036737">
    <property type="entry name" value="OmpA-like_sf"/>
</dbReference>
<dbReference type="GeneID" id="86892318"/>
<dbReference type="Gene3D" id="3.30.1330.60">
    <property type="entry name" value="OmpA-like domain"/>
    <property type="match status" value="1"/>
</dbReference>
<reference evidence="3 5" key="1">
    <citation type="submission" date="2019-09" db="EMBL/GenBank/DDBJ databases">
        <title>Butyricimonas paravirosa DSM 105722 (=214-4 = JCM 18677 = CCUG 65563).</title>
        <authorList>
            <person name="Le Roy T."/>
            <person name="Cani P.D."/>
        </authorList>
    </citation>
    <scope>NUCLEOTIDE SEQUENCE [LARGE SCALE GENOMIC DNA]</scope>
    <source>
        <strain evidence="3 5">DSM 105722</strain>
    </source>
</reference>
<feature type="chain" id="PRO_5031540967" description="DUF3868 domain-containing protein" evidence="1">
    <location>
        <begin position="22"/>
        <end position="425"/>
    </location>
</feature>
<evidence type="ECO:0000256" key="1">
    <source>
        <dbReference type="SAM" id="SignalP"/>
    </source>
</evidence>
<protein>
    <recommendedName>
        <fullName evidence="6">DUF3868 domain-containing protein</fullName>
    </recommendedName>
</protein>
<reference evidence="2 4" key="2">
    <citation type="submission" date="2020-03" db="EMBL/GenBank/DDBJ databases">
        <title>Genomic Encyclopedia of Type Strains, Phase IV (KMG-IV): sequencing the most valuable type-strain genomes for metagenomic binning, comparative biology and taxonomic classification.</title>
        <authorList>
            <person name="Goeker M."/>
        </authorList>
    </citation>
    <scope>NUCLEOTIDE SEQUENCE [LARGE SCALE GENOMIC DNA]</scope>
    <source>
        <strain evidence="2 4">DSM 105722</strain>
    </source>
</reference>
<dbReference type="Gene3D" id="1.25.40.10">
    <property type="entry name" value="Tetratricopeptide repeat domain"/>
    <property type="match status" value="1"/>
</dbReference>